<dbReference type="PANTHER" id="PTHR33446">
    <property type="entry name" value="PROTEIN TONB-RELATED"/>
    <property type="match status" value="1"/>
</dbReference>
<dbReference type="InterPro" id="IPR037682">
    <property type="entry name" value="TonB_C"/>
</dbReference>
<keyword evidence="4" id="KW-1003">Cell membrane</keyword>
<feature type="compositionally biased region" description="Basic and acidic residues" evidence="10">
    <location>
        <begin position="81"/>
        <end position="97"/>
    </location>
</feature>
<dbReference type="Proteomes" id="UP000178776">
    <property type="component" value="Chromosome"/>
</dbReference>
<keyword evidence="9" id="KW-0472">Membrane</keyword>
<dbReference type="InterPro" id="IPR006260">
    <property type="entry name" value="TonB/TolA_C"/>
</dbReference>
<dbReference type="KEGG" id="cvc:BKX93_11175"/>
<dbReference type="PROSITE" id="PS52015">
    <property type="entry name" value="TONB_CTD"/>
    <property type="match status" value="1"/>
</dbReference>
<dbReference type="AlphaFoldDB" id="A0A1D9LGU8"/>
<gene>
    <name evidence="12" type="ORF">BKX93_11175</name>
</gene>
<keyword evidence="5" id="KW-0997">Cell inner membrane</keyword>
<evidence type="ECO:0000256" key="10">
    <source>
        <dbReference type="SAM" id="MobiDB-lite"/>
    </source>
</evidence>
<evidence type="ECO:0000256" key="4">
    <source>
        <dbReference type="ARBA" id="ARBA00022475"/>
    </source>
</evidence>
<name>A0A1D9LGU8_9NEIS</name>
<evidence type="ECO:0000256" key="1">
    <source>
        <dbReference type="ARBA" id="ARBA00004383"/>
    </source>
</evidence>
<keyword evidence="7" id="KW-0653">Protein transport</keyword>
<dbReference type="STRING" id="1108595.BKX93_11175"/>
<evidence type="ECO:0000256" key="6">
    <source>
        <dbReference type="ARBA" id="ARBA00022692"/>
    </source>
</evidence>
<proteinExistence type="inferred from homology"/>
<evidence type="ECO:0000256" key="9">
    <source>
        <dbReference type="ARBA" id="ARBA00023136"/>
    </source>
</evidence>
<keyword evidence="6" id="KW-0812">Transmembrane</keyword>
<dbReference type="GO" id="GO:0055085">
    <property type="term" value="P:transmembrane transport"/>
    <property type="evidence" value="ECO:0007669"/>
    <property type="project" value="InterPro"/>
</dbReference>
<evidence type="ECO:0000259" key="11">
    <source>
        <dbReference type="PROSITE" id="PS52015"/>
    </source>
</evidence>
<organism evidence="12 13">
    <name type="scientific">Chromobacterium vaccinii</name>
    <dbReference type="NCBI Taxonomy" id="1108595"/>
    <lineage>
        <taxon>Bacteria</taxon>
        <taxon>Pseudomonadati</taxon>
        <taxon>Pseudomonadota</taxon>
        <taxon>Betaproteobacteria</taxon>
        <taxon>Neisseriales</taxon>
        <taxon>Chromobacteriaceae</taxon>
        <taxon>Chromobacterium</taxon>
    </lineage>
</organism>
<keyword evidence="3" id="KW-0813">Transport</keyword>
<dbReference type="GO" id="GO:0031992">
    <property type="term" value="F:energy transducer activity"/>
    <property type="evidence" value="ECO:0007669"/>
    <property type="project" value="TreeGrafter"/>
</dbReference>
<feature type="compositionally biased region" description="Low complexity" evidence="10">
    <location>
        <begin position="116"/>
        <end position="131"/>
    </location>
</feature>
<dbReference type="RefSeq" id="WP_070979830.1">
    <property type="nucleotide sequence ID" value="NZ_CP017707.1"/>
</dbReference>
<dbReference type="InterPro" id="IPR051045">
    <property type="entry name" value="TonB-dependent_transducer"/>
</dbReference>
<dbReference type="NCBIfam" id="TIGR01352">
    <property type="entry name" value="tonB_Cterm"/>
    <property type="match status" value="1"/>
</dbReference>
<dbReference type="GO" id="GO:0015031">
    <property type="term" value="P:protein transport"/>
    <property type="evidence" value="ECO:0007669"/>
    <property type="project" value="UniProtKB-KW"/>
</dbReference>
<comment type="similarity">
    <text evidence="2">Belongs to the TonB family.</text>
</comment>
<evidence type="ECO:0000313" key="12">
    <source>
        <dbReference type="EMBL" id="AOZ50490.1"/>
    </source>
</evidence>
<dbReference type="Pfam" id="PF03544">
    <property type="entry name" value="TonB_C"/>
    <property type="match status" value="1"/>
</dbReference>
<comment type="subcellular location">
    <subcellularLocation>
        <location evidence="1">Cell inner membrane</location>
        <topology evidence="1">Single-pass membrane protein</topology>
        <orientation evidence="1">Periplasmic side</orientation>
    </subcellularLocation>
</comment>
<evidence type="ECO:0000256" key="8">
    <source>
        <dbReference type="ARBA" id="ARBA00022989"/>
    </source>
</evidence>
<dbReference type="SUPFAM" id="SSF74653">
    <property type="entry name" value="TolA/TonB C-terminal domain"/>
    <property type="match status" value="1"/>
</dbReference>
<evidence type="ECO:0000256" key="7">
    <source>
        <dbReference type="ARBA" id="ARBA00022927"/>
    </source>
</evidence>
<dbReference type="PANTHER" id="PTHR33446:SF2">
    <property type="entry name" value="PROTEIN TONB"/>
    <property type="match status" value="1"/>
</dbReference>
<dbReference type="GeneID" id="68841775"/>
<evidence type="ECO:0000256" key="2">
    <source>
        <dbReference type="ARBA" id="ARBA00006555"/>
    </source>
</evidence>
<feature type="region of interest" description="Disordered" evidence="10">
    <location>
        <begin position="73"/>
        <end position="154"/>
    </location>
</feature>
<sequence>MAAAERKPRPVVGWGGGALLLALAPLLWAWICLPAASGVEPPSAQPAVVQLVALQARAPTPETDQPVAQQRQMASAASRARAGERAPVKLARNDEARQSVALQARRGGAPGEADADSASRAARSAESASSAKAPQRADDTAAAQNSDGNARNADWEGRVLGHLAGHKRYPEDAISRRRGGVAKVEVTLDAGGRIRSASLAAGSGTLSLDREALAVLRRAQPLPAPPPERLVAGQIRIVLPIHFDLNQAG</sequence>
<keyword evidence="8" id="KW-1133">Transmembrane helix</keyword>
<reference evidence="12 13" key="1">
    <citation type="submission" date="2016-10" db="EMBL/GenBank/DDBJ databases">
        <title>Chromobacterium muskegensis sp. nov., an insecticidal bacterium isolated from Sphagnum bogs.</title>
        <authorList>
            <person name="Sparks M.E."/>
            <person name="Blackburn M.B."/>
            <person name="Gundersen-Rindal D.E."/>
            <person name="Mitchell A."/>
            <person name="Farrar R."/>
            <person name="Kuhar D."/>
        </authorList>
    </citation>
    <scope>NUCLEOTIDE SEQUENCE [LARGE SCALE GENOMIC DNA]</scope>
    <source>
        <strain evidence="12 13">21-1</strain>
    </source>
</reference>
<dbReference type="Gene3D" id="3.30.1150.10">
    <property type="match status" value="1"/>
</dbReference>
<protein>
    <recommendedName>
        <fullName evidence="11">TonB C-terminal domain-containing protein</fullName>
    </recommendedName>
</protein>
<accession>A0A1D9LGU8</accession>
<dbReference type="GO" id="GO:0098797">
    <property type="term" value="C:plasma membrane protein complex"/>
    <property type="evidence" value="ECO:0007669"/>
    <property type="project" value="TreeGrafter"/>
</dbReference>
<evidence type="ECO:0000256" key="3">
    <source>
        <dbReference type="ARBA" id="ARBA00022448"/>
    </source>
</evidence>
<dbReference type="EMBL" id="CP017707">
    <property type="protein sequence ID" value="AOZ50490.1"/>
    <property type="molecule type" value="Genomic_DNA"/>
</dbReference>
<feature type="domain" description="TonB C-terminal" evidence="11">
    <location>
        <begin position="154"/>
        <end position="249"/>
    </location>
</feature>
<evidence type="ECO:0000256" key="5">
    <source>
        <dbReference type="ARBA" id="ARBA00022519"/>
    </source>
</evidence>
<evidence type="ECO:0000313" key="13">
    <source>
        <dbReference type="Proteomes" id="UP000178776"/>
    </source>
</evidence>